<reference evidence="9 11" key="3">
    <citation type="submission" date="2017-12" db="EMBL/GenBank/DDBJ databases">
        <title>Phylogenetic diversity of female urinary microbiome.</title>
        <authorList>
            <person name="Thomas-White K."/>
            <person name="Wolfe A.J."/>
        </authorList>
    </citation>
    <scope>NUCLEOTIDE SEQUENCE [LARGE SCALE GENOMIC DNA]</scope>
    <source>
        <strain evidence="9 11">UMB0139</strain>
    </source>
</reference>
<feature type="transmembrane region" description="Helical" evidence="6">
    <location>
        <begin position="6"/>
        <end position="25"/>
    </location>
</feature>
<sequence length="73" mass="8318">MTTGIWILIVILALVAGIAIGIYIARRTMDSYFEKNSPISEDMIRQMMASMGQKPSEKRVRQIMNSMKTSHKK</sequence>
<keyword evidence="4 6" id="KW-1133">Transmembrane helix</keyword>
<organism evidence="8 10">
    <name type="scientific">Aerococcus sanguinicola</name>
    <dbReference type="NCBI Taxonomy" id="119206"/>
    <lineage>
        <taxon>Bacteria</taxon>
        <taxon>Bacillati</taxon>
        <taxon>Bacillota</taxon>
        <taxon>Bacilli</taxon>
        <taxon>Lactobacillales</taxon>
        <taxon>Aerococcaceae</taxon>
        <taxon>Aerococcus</taxon>
    </lineage>
</organism>
<dbReference type="HAMAP" id="MF_00363">
    <property type="entry name" value="UPF0154"/>
    <property type="match status" value="1"/>
</dbReference>
<comment type="similarity">
    <text evidence="2 6">Belongs to the UPF0154 family.</text>
</comment>
<dbReference type="Proteomes" id="UP000234239">
    <property type="component" value="Unassembled WGS sequence"/>
</dbReference>
<reference evidence="8 10" key="1">
    <citation type="journal article" date="2016" name="Genome Announc.">
        <title>Complete Genome Sequences of Aerococcus christensenii CCUG 28831T, Aerococcus sanguinicola CCUG 43001T, Aerococcus urinae CCUG 36881T, Aerococcus urinaeequi CCUG 28094T, Aerococcus urinaehominis CCUG 42038 BT, and Aerococcus viridans CCUG 4311T.</title>
        <authorList>
            <person name="Carkaci D."/>
            <person name="Dargis R."/>
            <person name="Nielsen X.C."/>
            <person name="Skovgaard O."/>
            <person name="Fuursted K."/>
            <person name="Christensen J.J."/>
        </authorList>
    </citation>
    <scope>NUCLEOTIDE SEQUENCE [LARGE SCALE GENOMIC DNA]</scope>
    <source>
        <strain evidence="8 10">CCUG43001</strain>
    </source>
</reference>
<keyword evidence="10" id="KW-1185">Reference proteome</keyword>
<keyword evidence="6" id="KW-1003">Cell membrane</keyword>
<dbReference type="KEGG" id="asan:AWM72_08050"/>
<accession>A0A0X8FCA1</accession>
<keyword evidence="3 6" id="KW-0812">Transmembrane</keyword>
<evidence type="ECO:0000256" key="4">
    <source>
        <dbReference type="ARBA" id="ARBA00022989"/>
    </source>
</evidence>
<gene>
    <name evidence="8" type="ORF">AWM72_08050</name>
    <name evidence="9" type="ORF">CYJ28_01700</name>
</gene>
<keyword evidence="5 6" id="KW-0472">Membrane</keyword>
<dbReference type="EMBL" id="CP014160">
    <property type="protein sequence ID" value="AMB94709.1"/>
    <property type="molecule type" value="Genomic_DNA"/>
</dbReference>
<protein>
    <recommendedName>
        <fullName evidence="6">UPF0154 protein AWM72_08050</fullName>
    </recommendedName>
</protein>
<evidence type="ECO:0000313" key="9">
    <source>
        <dbReference type="EMBL" id="PKZ23290.1"/>
    </source>
</evidence>
<feature type="region of interest" description="Disordered" evidence="7">
    <location>
        <begin position="50"/>
        <end position="73"/>
    </location>
</feature>
<evidence type="ECO:0000313" key="8">
    <source>
        <dbReference type="EMBL" id="AMB94709.1"/>
    </source>
</evidence>
<proteinExistence type="inferred from homology"/>
<evidence type="ECO:0000313" key="11">
    <source>
        <dbReference type="Proteomes" id="UP000234239"/>
    </source>
</evidence>
<dbReference type="OrthoDB" id="1769076at2"/>
<feature type="compositionally biased region" description="Polar residues" evidence="7">
    <location>
        <begin position="63"/>
        <end position="73"/>
    </location>
</feature>
<dbReference type="InterPro" id="IPR005359">
    <property type="entry name" value="UPF0154"/>
</dbReference>
<evidence type="ECO:0000313" key="10">
    <source>
        <dbReference type="Proteomes" id="UP000069912"/>
    </source>
</evidence>
<dbReference type="GO" id="GO:0005886">
    <property type="term" value="C:plasma membrane"/>
    <property type="evidence" value="ECO:0007669"/>
    <property type="project" value="UniProtKB-SubCell"/>
</dbReference>
<evidence type="ECO:0000256" key="5">
    <source>
        <dbReference type="ARBA" id="ARBA00023136"/>
    </source>
</evidence>
<dbReference type="Pfam" id="PF03672">
    <property type="entry name" value="UPF0154"/>
    <property type="match status" value="1"/>
</dbReference>
<dbReference type="EMBL" id="PKGY01000001">
    <property type="protein sequence ID" value="PKZ23290.1"/>
    <property type="molecule type" value="Genomic_DNA"/>
</dbReference>
<dbReference type="Proteomes" id="UP000069912">
    <property type="component" value="Chromosome"/>
</dbReference>
<evidence type="ECO:0000256" key="6">
    <source>
        <dbReference type="HAMAP-Rule" id="MF_00363"/>
    </source>
</evidence>
<comment type="subcellular location">
    <subcellularLocation>
        <location evidence="6">Cell membrane</location>
        <topology evidence="6">Single-pass membrane protein</topology>
    </subcellularLocation>
    <subcellularLocation>
        <location evidence="1">Membrane</location>
        <topology evidence="1">Single-pass membrane protein</topology>
    </subcellularLocation>
</comment>
<dbReference type="GeneID" id="92904018"/>
<dbReference type="RefSeq" id="WP_067976039.1">
    <property type="nucleotide sequence ID" value="NZ_CAJHKM010000002.1"/>
</dbReference>
<name>A0A0X8FCA1_9LACT</name>
<reference evidence="10" key="2">
    <citation type="submission" date="2016-01" db="EMBL/GenBank/DDBJ databases">
        <title>Six Aerococcus type strain genome sequencing and assembly using PacBio and Illumina Hiseq.</title>
        <authorList>
            <person name="Carkaci D."/>
            <person name="Dargis R."/>
            <person name="Nielsen X.C."/>
            <person name="Skovgaard O."/>
            <person name="Fuursted K."/>
            <person name="Christensen J.J."/>
        </authorList>
    </citation>
    <scope>NUCLEOTIDE SEQUENCE [LARGE SCALE GENOMIC DNA]</scope>
    <source>
        <strain evidence="10">CCUG43001</strain>
    </source>
</reference>
<evidence type="ECO:0000256" key="2">
    <source>
        <dbReference type="ARBA" id="ARBA00006694"/>
    </source>
</evidence>
<evidence type="ECO:0000256" key="7">
    <source>
        <dbReference type="SAM" id="MobiDB-lite"/>
    </source>
</evidence>
<evidence type="ECO:0000256" key="3">
    <source>
        <dbReference type="ARBA" id="ARBA00022692"/>
    </source>
</evidence>
<dbReference type="AlphaFoldDB" id="A0A0X8FCA1"/>
<evidence type="ECO:0000256" key="1">
    <source>
        <dbReference type="ARBA" id="ARBA00004167"/>
    </source>
</evidence>